<feature type="non-terminal residue" evidence="1">
    <location>
        <position position="88"/>
    </location>
</feature>
<evidence type="ECO:0000313" key="1">
    <source>
        <dbReference type="EMBL" id="KAK7069943.1"/>
    </source>
</evidence>
<dbReference type="AlphaFoldDB" id="A0AAN8WWB4"/>
<dbReference type="EMBL" id="JAXCGZ010015664">
    <property type="protein sequence ID" value="KAK7069943.1"/>
    <property type="molecule type" value="Genomic_DNA"/>
</dbReference>
<protein>
    <submittedName>
        <fullName evidence="1">Uncharacterized protein</fullName>
    </submittedName>
</protein>
<accession>A0AAN8WWB4</accession>
<evidence type="ECO:0000313" key="2">
    <source>
        <dbReference type="Proteomes" id="UP001381693"/>
    </source>
</evidence>
<keyword evidence="2" id="KW-1185">Reference proteome</keyword>
<dbReference type="Proteomes" id="UP001381693">
    <property type="component" value="Unassembled WGS sequence"/>
</dbReference>
<organism evidence="1 2">
    <name type="scientific">Halocaridina rubra</name>
    <name type="common">Hawaiian red shrimp</name>
    <dbReference type="NCBI Taxonomy" id="373956"/>
    <lineage>
        <taxon>Eukaryota</taxon>
        <taxon>Metazoa</taxon>
        <taxon>Ecdysozoa</taxon>
        <taxon>Arthropoda</taxon>
        <taxon>Crustacea</taxon>
        <taxon>Multicrustacea</taxon>
        <taxon>Malacostraca</taxon>
        <taxon>Eumalacostraca</taxon>
        <taxon>Eucarida</taxon>
        <taxon>Decapoda</taxon>
        <taxon>Pleocyemata</taxon>
        <taxon>Caridea</taxon>
        <taxon>Atyoidea</taxon>
        <taxon>Atyidae</taxon>
        <taxon>Halocaridina</taxon>
    </lineage>
</organism>
<sequence length="88" mass="10393">MGIKNLAQHYNPFLIDQIGMLISLSYLCCPRYAFTTNKESLAEAKIQSNLSVLQQIFRSFSYFTMRKYFQDYKICHYTQSLENTETDK</sequence>
<reference evidence="1 2" key="1">
    <citation type="submission" date="2023-11" db="EMBL/GenBank/DDBJ databases">
        <title>Halocaridina rubra genome assembly.</title>
        <authorList>
            <person name="Smith C."/>
        </authorList>
    </citation>
    <scope>NUCLEOTIDE SEQUENCE [LARGE SCALE GENOMIC DNA]</scope>
    <source>
        <strain evidence="1">EP-1</strain>
        <tissue evidence="1">Whole</tissue>
    </source>
</reference>
<gene>
    <name evidence="1" type="ORF">SK128_002636</name>
</gene>
<comment type="caution">
    <text evidence="1">The sequence shown here is derived from an EMBL/GenBank/DDBJ whole genome shotgun (WGS) entry which is preliminary data.</text>
</comment>
<proteinExistence type="predicted"/>
<name>A0AAN8WWB4_HALRR</name>